<evidence type="ECO:0000256" key="1">
    <source>
        <dbReference type="SAM" id="Phobius"/>
    </source>
</evidence>
<dbReference type="EMBL" id="SOFL01000010">
    <property type="protein sequence ID" value="TFC05050.1"/>
    <property type="molecule type" value="Genomic_DNA"/>
</dbReference>
<keyword evidence="1" id="KW-0472">Membrane</keyword>
<dbReference type="Proteomes" id="UP000297907">
    <property type="component" value="Unassembled WGS sequence"/>
</dbReference>
<reference evidence="2 3" key="1">
    <citation type="submission" date="2019-03" db="EMBL/GenBank/DDBJ databases">
        <title>Genomics of glacier-inhabiting Cryobacterium strains.</title>
        <authorList>
            <person name="Liu Q."/>
            <person name="Xin Y.-H."/>
        </authorList>
    </citation>
    <scope>NUCLEOTIDE SEQUENCE [LARGE SCALE GENOMIC DNA]</scope>
    <source>
        <strain evidence="2 3">RHLS22-1</strain>
    </source>
</reference>
<sequence>MVWLTGHRILRAADGNSGKAMVFFGLFFGALVLAAVIVGLLYRAAASTTRGLLEFLQDDYPGQVYAIFKSEGLKEDVSRLAPALQGDAWNARTMYAALTVDAKSITLWDGSSDKATMVARVDRTAITAVTAVSESLRIRNAQALALTIQHGPMPLEVTFAPATVGDFIFQPVSDVAQLRAAMLS</sequence>
<proteinExistence type="predicted"/>
<feature type="transmembrane region" description="Helical" evidence="1">
    <location>
        <begin position="20"/>
        <end position="42"/>
    </location>
</feature>
<keyword evidence="1" id="KW-0812">Transmembrane</keyword>
<keyword evidence="3" id="KW-1185">Reference proteome</keyword>
<dbReference type="OrthoDB" id="5128126at2"/>
<keyword evidence="1" id="KW-1133">Transmembrane helix</keyword>
<name>A0A4R8WA32_9MICO</name>
<evidence type="ECO:0000313" key="2">
    <source>
        <dbReference type="EMBL" id="TFC05050.1"/>
    </source>
</evidence>
<protein>
    <submittedName>
        <fullName evidence="2">Uncharacterized protein</fullName>
    </submittedName>
</protein>
<evidence type="ECO:0000313" key="3">
    <source>
        <dbReference type="Proteomes" id="UP000297907"/>
    </source>
</evidence>
<accession>A0A4R8WA32</accession>
<comment type="caution">
    <text evidence="2">The sequence shown here is derived from an EMBL/GenBank/DDBJ whole genome shotgun (WGS) entry which is preliminary data.</text>
</comment>
<organism evidence="2 3">
    <name type="scientific">Cryobacterium adonitolivorans</name>
    <dbReference type="NCBI Taxonomy" id="1259189"/>
    <lineage>
        <taxon>Bacteria</taxon>
        <taxon>Bacillati</taxon>
        <taxon>Actinomycetota</taxon>
        <taxon>Actinomycetes</taxon>
        <taxon>Micrococcales</taxon>
        <taxon>Microbacteriaceae</taxon>
        <taxon>Cryobacterium</taxon>
    </lineage>
</organism>
<dbReference type="RefSeq" id="WP_134452665.1">
    <property type="nucleotide sequence ID" value="NZ_SOFL01000010.1"/>
</dbReference>
<gene>
    <name evidence="2" type="ORF">E3O42_04130</name>
</gene>
<dbReference type="AlphaFoldDB" id="A0A4R8WA32"/>